<reference evidence="1" key="2">
    <citation type="journal article" date="2015" name="Data Brief">
        <title>Shoot transcriptome of the giant reed, Arundo donax.</title>
        <authorList>
            <person name="Barrero R.A."/>
            <person name="Guerrero F.D."/>
            <person name="Moolhuijzen P."/>
            <person name="Goolsby J.A."/>
            <person name="Tidwell J."/>
            <person name="Bellgard S.E."/>
            <person name="Bellgard M.I."/>
        </authorList>
    </citation>
    <scope>NUCLEOTIDE SEQUENCE</scope>
    <source>
        <tissue evidence="1">Shoot tissue taken approximately 20 cm above the soil surface</tissue>
    </source>
</reference>
<accession>A0A0A9AGJ4</accession>
<dbReference type="EMBL" id="GBRH01247091">
    <property type="protein sequence ID" value="JAD50804.1"/>
    <property type="molecule type" value="Transcribed_RNA"/>
</dbReference>
<evidence type="ECO:0000313" key="1">
    <source>
        <dbReference type="EMBL" id="JAD50804.1"/>
    </source>
</evidence>
<proteinExistence type="predicted"/>
<sequence length="70" mass="7961">MQNTQFTGKAVSLHKFEIACSSHNLSFHQTEVSIAYIANVIGCNHRTTYKVVLEEVLQEKLSQEKCFDNT</sequence>
<reference evidence="1" key="1">
    <citation type="submission" date="2014-09" db="EMBL/GenBank/DDBJ databases">
        <authorList>
            <person name="Magalhaes I.L.F."/>
            <person name="Oliveira U."/>
            <person name="Santos F.R."/>
            <person name="Vidigal T.H.D.A."/>
            <person name="Brescovit A.D."/>
            <person name="Santos A.J."/>
        </authorList>
    </citation>
    <scope>NUCLEOTIDE SEQUENCE</scope>
    <source>
        <tissue evidence="1">Shoot tissue taken approximately 20 cm above the soil surface</tissue>
    </source>
</reference>
<protein>
    <submittedName>
        <fullName evidence="1">Uncharacterized protein</fullName>
    </submittedName>
</protein>
<dbReference type="AlphaFoldDB" id="A0A0A9AGJ4"/>
<organism evidence="1">
    <name type="scientific">Arundo donax</name>
    <name type="common">Giant reed</name>
    <name type="synonym">Donax arundinaceus</name>
    <dbReference type="NCBI Taxonomy" id="35708"/>
    <lineage>
        <taxon>Eukaryota</taxon>
        <taxon>Viridiplantae</taxon>
        <taxon>Streptophyta</taxon>
        <taxon>Embryophyta</taxon>
        <taxon>Tracheophyta</taxon>
        <taxon>Spermatophyta</taxon>
        <taxon>Magnoliopsida</taxon>
        <taxon>Liliopsida</taxon>
        <taxon>Poales</taxon>
        <taxon>Poaceae</taxon>
        <taxon>PACMAD clade</taxon>
        <taxon>Arundinoideae</taxon>
        <taxon>Arundineae</taxon>
        <taxon>Arundo</taxon>
    </lineage>
</organism>
<name>A0A0A9AGJ4_ARUDO</name>